<evidence type="ECO:0000256" key="1">
    <source>
        <dbReference type="SAM" id="MobiDB-lite"/>
    </source>
</evidence>
<organism evidence="4">
    <name type="scientific">Schizophyllum commune (strain H4-8 / FGSC 9210)</name>
    <name type="common">Split gill fungus</name>
    <dbReference type="NCBI Taxonomy" id="578458"/>
    <lineage>
        <taxon>Eukaryota</taxon>
        <taxon>Fungi</taxon>
        <taxon>Dikarya</taxon>
        <taxon>Basidiomycota</taxon>
        <taxon>Agaricomycotina</taxon>
        <taxon>Agaricomycetes</taxon>
        <taxon>Agaricomycetidae</taxon>
        <taxon>Agaricales</taxon>
        <taxon>Schizophyllaceae</taxon>
        <taxon>Schizophyllum</taxon>
    </lineage>
</organism>
<proteinExistence type="predicted"/>
<feature type="transmembrane region" description="Helical" evidence="2">
    <location>
        <begin position="64"/>
        <end position="90"/>
    </location>
</feature>
<dbReference type="Proteomes" id="UP000007431">
    <property type="component" value="Unassembled WGS sequence"/>
</dbReference>
<keyword evidence="2" id="KW-0472">Membrane</keyword>
<keyword evidence="2" id="KW-0812">Transmembrane</keyword>
<protein>
    <recommendedName>
        <fullName evidence="5">Pre-rrna processing protein</fullName>
    </recommendedName>
</protein>
<evidence type="ECO:0000313" key="4">
    <source>
        <dbReference type="Proteomes" id="UP000007431"/>
    </source>
</evidence>
<dbReference type="OMA" id="WKAIGRW"/>
<evidence type="ECO:0000313" key="3">
    <source>
        <dbReference type="EMBL" id="EFJ00781.1"/>
    </source>
</evidence>
<dbReference type="KEGG" id="scm:SCHCO_02608228"/>
<reference evidence="3 4" key="1">
    <citation type="journal article" date="2010" name="Nat. Biotechnol.">
        <title>Genome sequence of the model mushroom Schizophyllum commune.</title>
        <authorList>
            <person name="Ohm R.A."/>
            <person name="de Jong J.F."/>
            <person name="Lugones L.G."/>
            <person name="Aerts A."/>
            <person name="Kothe E."/>
            <person name="Stajich J.E."/>
            <person name="de Vries R.P."/>
            <person name="Record E."/>
            <person name="Levasseur A."/>
            <person name="Baker S.E."/>
            <person name="Bartholomew K.A."/>
            <person name="Coutinho P.M."/>
            <person name="Erdmann S."/>
            <person name="Fowler T.J."/>
            <person name="Gathman A.C."/>
            <person name="Lombard V."/>
            <person name="Henrissat B."/>
            <person name="Knabe N."/>
            <person name="Kuees U."/>
            <person name="Lilly W.W."/>
            <person name="Lindquist E."/>
            <person name="Lucas S."/>
            <person name="Magnuson J.K."/>
            <person name="Piumi F."/>
            <person name="Raudaskoski M."/>
            <person name="Salamov A."/>
            <person name="Schmutz J."/>
            <person name="Schwarze F.W.M.R."/>
            <person name="vanKuyk P.A."/>
            <person name="Horton J.S."/>
            <person name="Grigoriev I.V."/>
            <person name="Woesten H.A.B."/>
        </authorList>
    </citation>
    <scope>NUCLEOTIDE SEQUENCE [LARGE SCALE GENOMIC DNA]</scope>
    <source>
        <strain evidence="4">H4-8 / FGSC 9210</strain>
    </source>
</reference>
<dbReference type="GeneID" id="9587257"/>
<evidence type="ECO:0008006" key="5">
    <source>
        <dbReference type="Google" id="ProtNLM"/>
    </source>
</evidence>
<sequence length="605" mass="65995">MSALPDDPEDSPMRVDKGKARAALPSERTPLLRDAHTPSSSEDYPELEQAYPRRPPWRHILSRFAYFLGLTLLFFGLALAILAAVAWSYAARAQRVSPDDVQRALVFRGPHRVDVLNVTDAGAIYVDVELDVGVDAGTVMDVNSDRDDNVLDRAWKSLGRWGVKRLDRVSVDLGALRLVDGDTLLASLSIPPIELPLTTNPPRGTSWLTTMTTHVLLHPTNRTMDLVHFARKSWKDGYINLRVDVDRVRVSGGALGDSSWRRRISQELHDVSADVKVEVPAVPGLPNPGHHFPPVSQLITLKDFRVASSRAGLLLSAEATIVDPAPDTFNITTPELPFFVSLPTSDGPPFQIASISTAPFTLTHPNITLHISGQVLPLTPNATHGVLSDFISRYLSAQPNPILLSTPYLLNYTLDAVFPAPSPRPRVLRDVTIRDMHIKPVGTTFYASGTVYARVVLPRGMDIDLNVSRVLPDVIVFDGEVPDDVDPEHGLPDPLPERAFGRLQPEEWIPADSVPDDHEGDEGSALAVRADIVDVPLEVLPGRQKEFSNFVSKVIFGHDGATAGILGTTAVGVSVRGLPVLDDGKPSEMDLRGLPFKGNVKVGKK</sequence>
<dbReference type="eggNOG" id="ENOG502S3F5">
    <property type="taxonomic scope" value="Eukaryota"/>
</dbReference>
<dbReference type="EMBL" id="GL377303">
    <property type="protein sequence ID" value="EFJ00781.1"/>
    <property type="molecule type" value="Genomic_DNA"/>
</dbReference>
<dbReference type="AlphaFoldDB" id="D8PUZ5"/>
<evidence type="ECO:0000256" key="2">
    <source>
        <dbReference type="SAM" id="Phobius"/>
    </source>
</evidence>
<keyword evidence="2" id="KW-1133">Transmembrane helix</keyword>
<dbReference type="STRING" id="578458.D8PUZ5"/>
<dbReference type="VEuPathDB" id="FungiDB:SCHCODRAFT_02608228"/>
<dbReference type="InParanoid" id="D8PUZ5"/>
<accession>D8PUZ5</accession>
<gene>
    <name evidence="3" type="ORF">SCHCODRAFT_73974</name>
</gene>
<dbReference type="RefSeq" id="XP_003035683.1">
    <property type="nucleotide sequence ID" value="XM_003035637.1"/>
</dbReference>
<dbReference type="HOGENOM" id="CLU_014996_0_0_1"/>
<dbReference type="OrthoDB" id="10039566at2759"/>
<name>D8PUZ5_SCHCM</name>
<keyword evidence="4" id="KW-1185">Reference proteome</keyword>
<feature type="region of interest" description="Disordered" evidence="1">
    <location>
        <begin position="1"/>
        <end position="49"/>
    </location>
</feature>
<feature type="compositionally biased region" description="Acidic residues" evidence="1">
    <location>
        <begin position="1"/>
        <end position="10"/>
    </location>
</feature>